<organism evidence="2">
    <name type="scientific">Drosophila melanogaster</name>
    <name type="common">Fruit fly</name>
    <dbReference type="NCBI Taxonomy" id="7227"/>
    <lineage>
        <taxon>Eukaryota</taxon>
        <taxon>Metazoa</taxon>
        <taxon>Ecdysozoa</taxon>
        <taxon>Arthropoda</taxon>
        <taxon>Hexapoda</taxon>
        <taxon>Insecta</taxon>
        <taxon>Pterygota</taxon>
        <taxon>Neoptera</taxon>
        <taxon>Endopterygota</taxon>
        <taxon>Diptera</taxon>
        <taxon>Brachycera</taxon>
        <taxon>Muscomorpha</taxon>
        <taxon>Ephydroidea</taxon>
        <taxon>Drosophilidae</taxon>
        <taxon>Drosophila</taxon>
        <taxon>Sophophora</taxon>
    </lineage>
</organism>
<feature type="compositionally biased region" description="Low complexity" evidence="1">
    <location>
        <begin position="48"/>
        <end position="72"/>
    </location>
</feature>
<name>Q6ILE1_DROME</name>
<feature type="region of interest" description="Disordered" evidence="1">
    <location>
        <begin position="48"/>
        <end position="79"/>
    </location>
</feature>
<gene>
    <name evidence="2" type="ORF">HDC09529</name>
</gene>
<reference evidence="2" key="1">
    <citation type="journal article" date="2003" name="Genome Biol.">
        <title>An integrated gene annotation and transcriptional profiling approach towards the full gene content of the Drosophila genome.</title>
        <authorList>
            <person name="Hild M."/>
            <person name="Beckmann B."/>
            <person name="Haas S.A."/>
            <person name="Koch B."/>
            <person name="Solovyev V."/>
            <person name="Busold C."/>
            <person name="Fellenberg K."/>
            <person name="Boutros M."/>
            <person name="Vingron M."/>
            <person name="Sauer F."/>
            <person name="Hoheisel J.D."/>
            <person name="Paro R."/>
        </authorList>
    </citation>
    <scope>NUCLEOTIDE SEQUENCE</scope>
</reference>
<protein>
    <submittedName>
        <fullName evidence="2">HDC09529</fullName>
    </submittedName>
</protein>
<evidence type="ECO:0000313" key="2">
    <source>
        <dbReference type="EMBL" id="DAA02920.1"/>
    </source>
</evidence>
<accession>Q6ILE1</accession>
<dbReference type="EMBL" id="BK002075">
    <property type="protein sequence ID" value="DAA02920.1"/>
    <property type="molecule type" value="Genomic_DNA"/>
</dbReference>
<evidence type="ECO:0000256" key="1">
    <source>
        <dbReference type="SAM" id="MobiDB-lite"/>
    </source>
</evidence>
<sequence>MLLQHACNMRMRNSRNFIRFCARFSIISHYHTTLSICKCPEQAQRQQQQALARPSSNTNSNNNNCSGNCSNNIRQQKDK</sequence>
<proteinExistence type="predicted"/>
<dbReference type="AlphaFoldDB" id="Q6ILE1"/>